<evidence type="ECO:0000256" key="3">
    <source>
        <dbReference type="ARBA" id="ARBA00022490"/>
    </source>
</evidence>
<evidence type="ECO:0000256" key="2">
    <source>
        <dbReference type="ARBA" id="ARBA00005919"/>
    </source>
</evidence>
<dbReference type="GO" id="GO:0034314">
    <property type="term" value="P:Arp2/3 complex-mediated actin nucleation"/>
    <property type="evidence" value="ECO:0007669"/>
    <property type="project" value="InterPro"/>
</dbReference>
<dbReference type="PANTHER" id="PTHR22629">
    <property type="entry name" value="ARP2/3 COMPLEX 20 KD SUBUNIT"/>
    <property type="match status" value="1"/>
</dbReference>
<evidence type="ECO:0000313" key="6">
    <source>
        <dbReference type="EMBL" id="RZC68759.1"/>
    </source>
</evidence>
<dbReference type="Gene3D" id="3.30.1460.20">
    <property type="match status" value="1"/>
</dbReference>
<organism evidence="6 7">
    <name type="scientific">Papaver somniferum</name>
    <name type="common">Opium poppy</name>
    <dbReference type="NCBI Taxonomy" id="3469"/>
    <lineage>
        <taxon>Eukaryota</taxon>
        <taxon>Viridiplantae</taxon>
        <taxon>Streptophyta</taxon>
        <taxon>Embryophyta</taxon>
        <taxon>Tracheophyta</taxon>
        <taxon>Spermatophyta</taxon>
        <taxon>Magnoliopsida</taxon>
        <taxon>Ranunculales</taxon>
        <taxon>Papaveraceae</taxon>
        <taxon>Papaveroideae</taxon>
        <taxon>Papaver</taxon>
    </lineage>
</organism>
<dbReference type="InterPro" id="IPR034666">
    <property type="entry name" value="ARPC2/4"/>
</dbReference>
<dbReference type="AlphaFoldDB" id="A0A4Y7K9Z9"/>
<evidence type="ECO:0000313" key="7">
    <source>
        <dbReference type="Proteomes" id="UP000316621"/>
    </source>
</evidence>
<dbReference type="PANTHER" id="PTHR22629:SF0">
    <property type="entry name" value="ACTIN-RELATED PROTEIN 2_3 COMPLEX SUBUNIT 4"/>
    <property type="match status" value="1"/>
</dbReference>
<accession>A0A4Y7K9Z9</accession>
<dbReference type="InterPro" id="IPR008384">
    <property type="entry name" value="ARPC4"/>
</dbReference>
<name>A0A4Y7K9Z9_PAPSO</name>
<keyword evidence="7" id="KW-1185">Reference proteome</keyword>
<proteinExistence type="inferred from homology"/>
<gene>
    <name evidence="6" type="ORF">C5167_031996</name>
</gene>
<keyword evidence="3" id="KW-0963">Cytoplasm</keyword>
<dbReference type="Gramene" id="RZC68759">
    <property type="protein sequence ID" value="RZC68759"/>
    <property type="gene ID" value="C5167_031996"/>
</dbReference>
<sequence length="406" mass="47058">MANTSRSYLTCIRNTLEAAMCLQNFPCQEVERHNKPEVELKTPIMIRLKLPEIVLCILQNQPRTSTKSWPSFGDGGHVLICRNEAEKCLIEISINSLRISIKVKQADELENILTKKFLRFLSMRAEAFQVLRRKPVQDIDKEISELKMVDRRYREINPFLPLFFLLLLRTHVRQQPPQHPINPDFFNQNPHLPTHPFSSSSSDPQTMYFNRQNPYIRNPNFPIQQHPNTNPTTSLYIIESAVKNSHDNLLAIGDTVTAWGVSQAALIYLQVDSWASLGFQIHQIPSLKLLMKTEARVNSFIHCFVLARKFTSVYDLEIAICKSEGIEKFEGLKLGPILNHPVVLKYFYVPSDVKQVHKITSETIFTNFVEFVEYCEGKRKRVKKKKFLMFLARKEDVARLVLGFRK</sequence>
<dbReference type="GO" id="GO:0005885">
    <property type="term" value="C:Arp2/3 protein complex"/>
    <property type="evidence" value="ECO:0007669"/>
    <property type="project" value="InterPro"/>
</dbReference>
<protein>
    <submittedName>
        <fullName evidence="6">Uncharacterized protein</fullName>
    </submittedName>
</protein>
<evidence type="ECO:0000256" key="5">
    <source>
        <dbReference type="ARBA" id="ARBA00023212"/>
    </source>
</evidence>
<evidence type="ECO:0000256" key="1">
    <source>
        <dbReference type="ARBA" id="ARBA00004245"/>
    </source>
</evidence>
<evidence type="ECO:0000256" key="4">
    <source>
        <dbReference type="ARBA" id="ARBA00023203"/>
    </source>
</evidence>
<dbReference type="Pfam" id="PF05856">
    <property type="entry name" value="ARPC4"/>
    <property type="match status" value="1"/>
</dbReference>
<dbReference type="SUPFAM" id="SSF69645">
    <property type="entry name" value="Arp2/3 complex subunits"/>
    <property type="match status" value="1"/>
</dbReference>
<keyword evidence="5" id="KW-0206">Cytoskeleton</keyword>
<keyword evidence="4" id="KW-0009">Actin-binding</keyword>
<dbReference type="GO" id="GO:0051015">
    <property type="term" value="F:actin filament binding"/>
    <property type="evidence" value="ECO:0007669"/>
    <property type="project" value="TreeGrafter"/>
</dbReference>
<dbReference type="Proteomes" id="UP000316621">
    <property type="component" value="Chromosome 7"/>
</dbReference>
<comment type="similarity">
    <text evidence="2">Belongs to the ARPC4 family.</text>
</comment>
<comment type="subcellular location">
    <subcellularLocation>
        <location evidence="1">Cytoplasm</location>
        <location evidence="1">Cytoskeleton</location>
    </subcellularLocation>
</comment>
<dbReference type="EMBL" id="CM010721">
    <property type="protein sequence ID" value="RZC68759.1"/>
    <property type="molecule type" value="Genomic_DNA"/>
</dbReference>
<dbReference type="GO" id="GO:0030041">
    <property type="term" value="P:actin filament polymerization"/>
    <property type="evidence" value="ECO:0007669"/>
    <property type="project" value="InterPro"/>
</dbReference>
<reference evidence="6 7" key="1">
    <citation type="journal article" date="2018" name="Science">
        <title>The opium poppy genome and morphinan production.</title>
        <authorList>
            <person name="Guo L."/>
            <person name="Winzer T."/>
            <person name="Yang X."/>
            <person name="Li Y."/>
            <person name="Ning Z."/>
            <person name="He Z."/>
            <person name="Teodor R."/>
            <person name="Lu Y."/>
            <person name="Bowser T.A."/>
            <person name="Graham I.A."/>
            <person name="Ye K."/>
        </authorList>
    </citation>
    <scope>NUCLEOTIDE SEQUENCE [LARGE SCALE GENOMIC DNA]</scope>
    <source>
        <strain evidence="7">cv. HN1</strain>
        <tissue evidence="6">Leaves</tissue>
    </source>
</reference>